<dbReference type="Gene3D" id="1.10.287.10">
    <property type="entry name" value="S15/NS1, RNA-binding"/>
    <property type="match status" value="1"/>
</dbReference>
<dbReference type="InterPro" id="IPR003903">
    <property type="entry name" value="UIM_dom"/>
</dbReference>
<name>A0A9P6ZW09_9AGAM</name>
<evidence type="ECO:0000256" key="11">
    <source>
        <dbReference type="PROSITE-ProRule" id="PRU00331"/>
    </source>
</evidence>
<feature type="active site" evidence="11">
    <location>
        <position position="163"/>
    </location>
</feature>
<keyword evidence="4" id="KW-0645">Protease</keyword>
<keyword evidence="7" id="KW-0788">Thiol protease</keyword>
<evidence type="ECO:0000256" key="6">
    <source>
        <dbReference type="ARBA" id="ARBA00022801"/>
    </source>
</evidence>
<evidence type="ECO:0000256" key="10">
    <source>
        <dbReference type="ARBA" id="ARBA00023242"/>
    </source>
</evidence>
<evidence type="ECO:0000313" key="14">
    <source>
        <dbReference type="EMBL" id="KAG1777712.1"/>
    </source>
</evidence>
<keyword evidence="8" id="KW-0805">Transcription regulation</keyword>
<dbReference type="SMART" id="SM01246">
    <property type="entry name" value="Josephin"/>
    <property type="match status" value="1"/>
</dbReference>
<dbReference type="PROSITE" id="PS50957">
    <property type="entry name" value="JOSEPHIN"/>
    <property type="match status" value="1"/>
</dbReference>
<feature type="compositionally biased region" description="Acidic residues" evidence="12">
    <location>
        <begin position="379"/>
        <end position="388"/>
    </location>
</feature>
<keyword evidence="15" id="KW-1185">Reference proteome</keyword>
<dbReference type="PROSITE" id="PS50330">
    <property type="entry name" value="UIM"/>
    <property type="match status" value="1"/>
</dbReference>
<evidence type="ECO:0000256" key="4">
    <source>
        <dbReference type="ARBA" id="ARBA00022670"/>
    </source>
</evidence>
<keyword evidence="5" id="KW-0833">Ubl conjugation pathway</keyword>
<dbReference type="GO" id="GO:0005634">
    <property type="term" value="C:nucleus"/>
    <property type="evidence" value="ECO:0007669"/>
    <property type="project" value="UniProtKB-SubCell"/>
</dbReference>
<feature type="region of interest" description="Disordered" evidence="12">
    <location>
        <begin position="211"/>
        <end position="237"/>
    </location>
</feature>
<keyword evidence="9" id="KW-0804">Transcription</keyword>
<dbReference type="Gene3D" id="3.90.70.40">
    <property type="match status" value="1"/>
</dbReference>
<feature type="active site" evidence="11">
    <location>
        <position position="141"/>
    </location>
</feature>
<keyword evidence="6 11" id="KW-0378">Hydrolase</keyword>
<feature type="active site" evidence="11">
    <location>
        <position position="23"/>
    </location>
</feature>
<gene>
    <name evidence="14" type="ORF">EV702DRAFT_219088</name>
</gene>
<proteinExistence type="predicted"/>
<evidence type="ECO:0000259" key="13">
    <source>
        <dbReference type="PROSITE" id="PS50957"/>
    </source>
</evidence>
<evidence type="ECO:0000313" key="15">
    <source>
        <dbReference type="Proteomes" id="UP000714275"/>
    </source>
</evidence>
<evidence type="ECO:0000256" key="2">
    <source>
        <dbReference type="ARBA" id="ARBA00004123"/>
    </source>
</evidence>
<dbReference type="InterPro" id="IPR033865">
    <property type="entry name" value="Ataxin-3"/>
</dbReference>
<comment type="caution">
    <text evidence="14">The sequence shown here is derived from an EMBL/GenBank/DDBJ whole genome shotgun (WGS) entry which is preliminary data.</text>
</comment>
<feature type="region of interest" description="Disordered" evidence="12">
    <location>
        <begin position="373"/>
        <end position="400"/>
    </location>
</feature>
<evidence type="ECO:0000256" key="8">
    <source>
        <dbReference type="ARBA" id="ARBA00023015"/>
    </source>
</evidence>
<evidence type="ECO:0000256" key="7">
    <source>
        <dbReference type="ARBA" id="ARBA00022807"/>
    </source>
</evidence>
<sequence>MAGLEQLVQMIYHERQQEGSNLCAQHALNSLLRMCLIAYCSMLVFIDLRSPFPEGNYFTAPDLSEFARKLDMLEESSRYDDANRAHTSTNMDDTGFFSVQVLEEALNIWNLSLVRWRSEAMKPYQNEPHNQIAFVLNQNQHWYTLRRFGDLSVPGDGHWFNLDSTKRQPQWISKLYLGMFLQQAESDGYSIFTVTQIDPDARSQLPHIDADDIASTFPDPASASTTPRDDTEPGFESEDMELQAALQASLAGAEELGSSWAMPGSYPPAQSRLFASDIRGSSSSSSTRGVMSGIPPNQDPYGNADVDPITASMERDRVLMERMRHEQELGFRQQYEEEAARFGSRQPPYGLRAQDDNEDEHFRRAMADSLAERHARGELDDDDSEDSDYAPSPPARIPFSMEHQDRVYDDDDANFQAALRASLENAPSEFTPLPVQPLLTRQAPSPHISAAVEDNRIDEQSEPDTNTIASESEVREVSVSVEEMRRRRLARFGG</sequence>
<comment type="subcellular location">
    <subcellularLocation>
        <location evidence="2">Nucleus</location>
    </subcellularLocation>
</comment>
<reference evidence="14" key="1">
    <citation type="journal article" date="2020" name="New Phytol.">
        <title>Comparative genomics reveals dynamic genome evolution in host specialist ectomycorrhizal fungi.</title>
        <authorList>
            <person name="Lofgren L.A."/>
            <person name="Nguyen N.H."/>
            <person name="Vilgalys R."/>
            <person name="Ruytinx J."/>
            <person name="Liao H.L."/>
            <person name="Branco S."/>
            <person name="Kuo A."/>
            <person name="LaButti K."/>
            <person name="Lipzen A."/>
            <person name="Andreopoulos W."/>
            <person name="Pangilinan J."/>
            <person name="Riley R."/>
            <person name="Hundley H."/>
            <person name="Na H."/>
            <person name="Barry K."/>
            <person name="Grigoriev I.V."/>
            <person name="Stajich J.E."/>
            <person name="Kennedy P.G."/>
        </authorList>
    </citation>
    <scope>NUCLEOTIDE SEQUENCE</scope>
    <source>
        <strain evidence="14">DOB743</strain>
    </source>
</reference>
<evidence type="ECO:0000256" key="3">
    <source>
        <dbReference type="ARBA" id="ARBA00012759"/>
    </source>
</evidence>
<dbReference type="AlphaFoldDB" id="A0A9P6ZW09"/>
<evidence type="ECO:0000256" key="12">
    <source>
        <dbReference type="SAM" id="MobiDB-lite"/>
    </source>
</evidence>
<dbReference type="PANTHER" id="PTHR14159">
    <property type="entry name" value="ATAXIN-3-RELATED"/>
    <property type="match status" value="1"/>
</dbReference>
<dbReference type="GO" id="GO:0006508">
    <property type="term" value="P:proteolysis"/>
    <property type="evidence" value="ECO:0007669"/>
    <property type="project" value="UniProtKB-KW"/>
</dbReference>
<dbReference type="Pfam" id="PF23625">
    <property type="entry name" value="UIM_2"/>
    <property type="match status" value="3"/>
</dbReference>
<evidence type="ECO:0000256" key="1">
    <source>
        <dbReference type="ARBA" id="ARBA00000707"/>
    </source>
</evidence>
<dbReference type="Gene3D" id="6.10.140.100">
    <property type="match status" value="1"/>
</dbReference>
<feature type="domain" description="Josephin" evidence="13">
    <location>
        <begin position="8"/>
        <end position="209"/>
    </location>
</feature>
<feature type="region of interest" description="Disordered" evidence="12">
    <location>
        <begin position="278"/>
        <end position="307"/>
    </location>
</feature>
<organism evidence="14 15">
    <name type="scientific">Suillus placidus</name>
    <dbReference type="NCBI Taxonomy" id="48579"/>
    <lineage>
        <taxon>Eukaryota</taxon>
        <taxon>Fungi</taxon>
        <taxon>Dikarya</taxon>
        <taxon>Basidiomycota</taxon>
        <taxon>Agaricomycotina</taxon>
        <taxon>Agaricomycetes</taxon>
        <taxon>Agaricomycetidae</taxon>
        <taxon>Boletales</taxon>
        <taxon>Suillineae</taxon>
        <taxon>Suillaceae</taxon>
        <taxon>Suillus</taxon>
    </lineage>
</organism>
<accession>A0A9P6ZW09</accession>
<dbReference type="Proteomes" id="UP000714275">
    <property type="component" value="Unassembled WGS sequence"/>
</dbReference>
<feature type="region of interest" description="Disordered" evidence="12">
    <location>
        <begin position="445"/>
        <end position="474"/>
    </location>
</feature>
<comment type="catalytic activity">
    <reaction evidence="1">
        <text>Thiol-dependent hydrolysis of ester, thioester, amide, peptide and isopeptide bonds formed by the C-terminal Gly of ubiquitin (a 76-residue protein attached to proteins as an intracellular targeting signal).</text>
        <dbReference type="EC" id="3.4.19.12"/>
    </reaction>
</comment>
<dbReference type="GO" id="GO:0016579">
    <property type="term" value="P:protein deubiquitination"/>
    <property type="evidence" value="ECO:0007669"/>
    <property type="project" value="InterPro"/>
</dbReference>
<dbReference type="EC" id="3.4.19.12" evidence="3"/>
<dbReference type="PANTHER" id="PTHR14159:SF0">
    <property type="entry name" value="ATAXIN-3-RELATED"/>
    <property type="match status" value="1"/>
</dbReference>
<dbReference type="Pfam" id="PF02099">
    <property type="entry name" value="Josephin"/>
    <property type="match status" value="1"/>
</dbReference>
<dbReference type="OrthoDB" id="10063692at2759"/>
<dbReference type="SMART" id="SM00726">
    <property type="entry name" value="UIM"/>
    <property type="match status" value="3"/>
</dbReference>
<evidence type="ECO:0000256" key="5">
    <source>
        <dbReference type="ARBA" id="ARBA00022786"/>
    </source>
</evidence>
<dbReference type="EMBL" id="JABBWD010000019">
    <property type="protein sequence ID" value="KAG1777712.1"/>
    <property type="molecule type" value="Genomic_DNA"/>
</dbReference>
<dbReference type="GO" id="GO:0004843">
    <property type="term" value="F:cysteine-type deubiquitinase activity"/>
    <property type="evidence" value="ECO:0007669"/>
    <property type="project" value="UniProtKB-EC"/>
</dbReference>
<evidence type="ECO:0000256" key="9">
    <source>
        <dbReference type="ARBA" id="ARBA00023163"/>
    </source>
</evidence>
<protein>
    <recommendedName>
        <fullName evidence="3">ubiquitinyl hydrolase 1</fullName>
        <ecNumber evidence="3">3.4.19.12</ecNumber>
    </recommendedName>
</protein>
<keyword evidence="10" id="KW-0539">Nucleus</keyword>
<dbReference type="InterPro" id="IPR006155">
    <property type="entry name" value="Josephin"/>
</dbReference>